<sequence>MKEQQADYAEFDQAPSSFDEELQQEEDQPKSIGLPSLGQGALSGDYNVLDQQDGGQEREAEVEQQGQECVLHLSLPGPQIL</sequence>
<evidence type="ECO:0000256" key="1">
    <source>
        <dbReference type="SAM" id="MobiDB-lite"/>
    </source>
</evidence>
<dbReference type="EMBL" id="UYYB01003345">
    <property type="protein sequence ID" value="VDM66633.1"/>
    <property type="molecule type" value="Genomic_DNA"/>
</dbReference>
<organism evidence="2 3">
    <name type="scientific">Strongylus vulgaris</name>
    <name type="common">Blood worm</name>
    <dbReference type="NCBI Taxonomy" id="40348"/>
    <lineage>
        <taxon>Eukaryota</taxon>
        <taxon>Metazoa</taxon>
        <taxon>Ecdysozoa</taxon>
        <taxon>Nematoda</taxon>
        <taxon>Chromadorea</taxon>
        <taxon>Rhabditida</taxon>
        <taxon>Rhabditina</taxon>
        <taxon>Rhabditomorpha</taxon>
        <taxon>Strongyloidea</taxon>
        <taxon>Strongylidae</taxon>
        <taxon>Strongylus</taxon>
    </lineage>
</organism>
<proteinExistence type="predicted"/>
<evidence type="ECO:0000313" key="2">
    <source>
        <dbReference type="EMBL" id="VDM66633.1"/>
    </source>
</evidence>
<gene>
    <name evidence="2" type="ORF">SVUK_LOCUS1631</name>
</gene>
<reference evidence="2 3" key="1">
    <citation type="submission" date="2018-11" db="EMBL/GenBank/DDBJ databases">
        <authorList>
            <consortium name="Pathogen Informatics"/>
        </authorList>
    </citation>
    <scope>NUCLEOTIDE SEQUENCE [LARGE SCALE GENOMIC DNA]</scope>
</reference>
<dbReference type="Proteomes" id="UP000270094">
    <property type="component" value="Unassembled WGS sequence"/>
</dbReference>
<protein>
    <submittedName>
        <fullName evidence="2">Uncharacterized protein</fullName>
    </submittedName>
</protein>
<feature type="region of interest" description="Disordered" evidence="1">
    <location>
        <begin position="1"/>
        <end position="81"/>
    </location>
</feature>
<evidence type="ECO:0000313" key="3">
    <source>
        <dbReference type="Proteomes" id="UP000270094"/>
    </source>
</evidence>
<dbReference type="AlphaFoldDB" id="A0A3P7IFI9"/>
<accession>A0A3P7IFI9</accession>
<keyword evidence="3" id="KW-1185">Reference proteome</keyword>
<name>A0A3P7IFI9_STRVU</name>